<dbReference type="InterPro" id="IPR022310">
    <property type="entry name" value="NAD/GMP_synthase"/>
</dbReference>
<comment type="similarity">
    <text evidence="2">In the C-terminal section; belongs to the NAD synthetase family.</text>
</comment>
<keyword evidence="7" id="KW-0520">NAD</keyword>
<dbReference type="InterPro" id="IPR036526">
    <property type="entry name" value="C-N_Hydrolase_sf"/>
</dbReference>
<dbReference type="FunFam" id="3.40.50.620:FF:000106">
    <property type="entry name" value="Glutamine-dependent NAD(+) synthetase"/>
    <property type="match status" value="1"/>
</dbReference>
<dbReference type="HAMAP" id="MF_02090">
    <property type="entry name" value="NadE_glutamine_dep"/>
    <property type="match status" value="1"/>
</dbReference>
<proteinExistence type="inferred from homology"/>
<dbReference type="GO" id="GO:0005737">
    <property type="term" value="C:cytoplasm"/>
    <property type="evidence" value="ECO:0007669"/>
    <property type="project" value="InterPro"/>
</dbReference>
<dbReference type="InterPro" id="IPR003694">
    <property type="entry name" value="NAD_synthase"/>
</dbReference>
<evidence type="ECO:0000256" key="2">
    <source>
        <dbReference type="ARBA" id="ARBA00007145"/>
    </source>
</evidence>
<dbReference type="Gene3D" id="3.60.110.10">
    <property type="entry name" value="Carbon-nitrogen hydrolase"/>
    <property type="match status" value="1"/>
</dbReference>
<dbReference type="Gene3D" id="3.40.50.620">
    <property type="entry name" value="HUPs"/>
    <property type="match status" value="1"/>
</dbReference>
<dbReference type="PANTHER" id="PTHR23090">
    <property type="entry name" value="NH 3 /GLUTAMINE-DEPENDENT NAD + SYNTHETASE"/>
    <property type="match status" value="1"/>
</dbReference>
<dbReference type="GO" id="GO:0004359">
    <property type="term" value="F:glutaminase activity"/>
    <property type="evidence" value="ECO:0007669"/>
    <property type="project" value="InterPro"/>
</dbReference>
<evidence type="ECO:0000313" key="10">
    <source>
        <dbReference type="EMBL" id="ETO17189.1"/>
    </source>
</evidence>
<evidence type="ECO:0000256" key="8">
    <source>
        <dbReference type="ARBA" id="ARBA00030681"/>
    </source>
</evidence>
<dbReference type="PIRSF" id="PIRSF006630">
    <property type="entry name" value="NADS_GAT"/>
    <property type="match status" value="1"/>
</dbReference>
<dbReference type="PANTHER" id="PTHR23090:SF9">
    <property type="entry name" value="GLUTAMINE-DEPENDENT NAD(+) SYNTHETASE"/>
    <property type="match status" value="1"/>
</dbReference>
<keyword evidence="6" id="KW-0067">ATP-binding</keyword>
<dbReference type="CDD" id="cd00553">
    <property type="entry name" value="NAD_synthase"/>
    <property type="match status" value="1"/>
</dbReference>
<keyword evidence="4" id="KW-0436">Ligase</keyword>
<feature type="domain" description="CN hydrolase" evidence="9">
    <location>
        <begin position="1"/>
        <end position="214"/>
    </location>
</feature>
<name>X6MTL3_RETFI</name>
<organism evidence="10 11">
    <name type="scientific">Reticulomyxa filosa</name>
    <dbReference type="NCBI Taxonomy" id="46433"/>
    <lineage>
        <taxon>Eukaryota</taxon>
        <taxon>Sar</taxon>
        <taxon>Rhizaria</taxon>
        <taxon>Retaria</taxon>
        <taxon>Foraminifera</taxon>
        <taxon>Monothalamids</taxon>
        <taxon>Reticulomyxidae</taxon>
        <taxon>Reticulomyxa</taxon>
    </lineage>
</organism>
<dbReference type="UniPathway" id="UPA00253">
    <property type="reaction ID" value="UER00334"/>
</dbReference>
<evidence type="ECO:0000256" key="1">
    <source>
        <dbReference type="ARBA" id="ARBA00005188"/>
    </source>
</evidence>
<dbReference type="Proteomes" id="UP000023152">
    <property type="component" value="Unassembled WGS sequence"/>
</dbReference>
<dbReference type="Pfam" id="PF02540">
    <property type="entry name" value="NAD_synthase"/>
    <property type="match status" value="1"/>
</dbReference>
<dbReference type="AlphaFoldDB" id="X6MTL3"/>
<dbReference type="NCBIfam" id="TIGR00552">
    <property type="entry name" value="nadE"/>
    <property type="match status" value="1"/>
</dbReference>
<evidence type="ECO:0000256" key="4">
    <source>
        <dbReference type="ARBA" id="ARBA00022598"/>
    </source>
</evidence>
<dbReference type="EC" id="6.3.5.1" evidence="3"/>
<evidence type="ECO:0000256" key="3">
    <source>
        <dbReference type="ARBA" id="ARBA00012743"/>
    </source>
</evidence>
<keyword evidence="11" id="KW-1185">Reference proteome</keyword>
<dbReference type="SUPFAM" id="SSF52402">
    <property type="entry name" value="Adenine nucleotide alpha hydrolases-like"/>
    <property type="match status" value="1"/>
</dbReference>
<keyword evidence="5" id="KW-0547">Nucleotide-binding</keyword>
<sequence>VDLVVYPELALTGYFTEDLTKNKDFLQAITAKVELICDLTKGKTTGIIISIPLLQKAKLYNAGILIEDGRISGTFNKINLPNYGVFDEQRIFQPGTEISPLVFKHAKLGCMICEDMWYDDVANQLNDQQADFFIVINASPFEIGKQEKRLELATKIAKQYKKALFYVNLFGGQDDLTFDGGSFVLNHSGQLVKKPSFWQETTEIYSLTDKQIQVIKQSEQIEYDSLNHIYHALMVGLGDYLNKNGFKKIILGLSGGIDSALVAVLASDVLGAENVRCLMLPSKYTSIESFEDAKQIAENAGINLDQISIQKIFATCLEELHASFKGKSEDATEENLQARIRCLLMMAISNKFNELLLSTSNKSESATGYTTLYGDMSGGFAPIKDLYKTQIYQLVNWRNKNIPHKSKLNKIELFPNRIITKAPTAELRHNQKDQDTIPAYDVLDKILYQIIEEDKSIREIVAAGVDEKLVERIFKMIVANEYKRRQGPIGTKINKVSFNKDRRYPVTNKFM</sequence>
<dbReference type="PROSITE" id="PS50263">
    <property type="entry name" value="CN_HYDROLASE"/>
    <property type="match status" value="1"/>
</dbReference>
<dbReference type="InterPro" id="IPR014729">
    <property type="entry name" value="Rossmann-like_a/b/a_fold"/>
</dbReference>
<comment type="pathway">
    <text evidence="1">Cofactor biosynthesis; NAD(+) biosynthesis; NAD(+) from deamido-NAD(+) (L-Gln route): step 1/1.</text>
</comment>
<dbReference type="InterPro" id="IPR003010">
    <property type="entry name" value="C-N_Hydrolase"/>
</dbReference>
<dbReference type="GO" id="GO:0009435">
    <property type="term" value="P:NAD+ biosynthetic process"/>
    <property type="evidence" value="ECO:0007669"/>
    <property type="project" value="UniProtKB-UniPathway"/>
</dbReference>
<dbReference type="OrthoDB" id="10266307at2759"/>
<evidence type="ECO:0000256" key="6">
    <source>
        <dbReference type="ARBA" id="ARBA00022840"/>
    </source>
</evidence>
<dbReference type="SUPFAM" id="SSF56317">
    <property type="entry name" value="Carbon-nitrogen hydrolase"/>
    <property type="match status" value="1"/>
</dbReference>
<evidence type="ECO:0000256" key="7">
    <source>
        <dbReference type="ARBA" id="ARBA00023027"/>
    </source>
</evidence>
<gene>
    <name evidence="10" type="ORF">RFI_20141</name>
</gene>
<accession>X6MTL3</accession>
<dbReference type="CDD" id="cd07570">
    <property type="entry name" value="GAT_Gln-NAD-synth"/>
    <property type="match status" value="1"/>
</dbReference>
<dbReference type="Pfam" id="PF00795">
    <property type="entry name" value="CN_hydrolase"/>
    <property type="match status" value="1"/>
</dbReference>
<dbReference type="InterPro" id="IPR014445">
    <property type="entry name" value="Gln-dep_NAD_synthase"/>
</dbReference>
<evidence type="ECO:0000313" key="11">
    <source>
        <dbReference type="Proteomes" id="UP000023152"/>
    </source>
</evidence>
<evidence type="ECO:0000259" key="9">
    <source>
        <dbReference type="PROSITE" id="PS50263"/>
    </source>
</evidence>
<protein>
    <recommendedName>
        <fullName evidence="3">NAD(+) synthase (glutamine-hydrolyzing)</fullName>
        <ecNumber evidence="3">6.3.5.1</ecNumber>
    </recommendedName>
    <alternativeName>
        <fullName evidence="8">NAD(+) synthase [glutamine-hydrolyzing]</fullName>
    </alternativeName>
</protein>
<evidence type="ECO:0000256" key="5">
    <source>
        <dbReference type="ARBA" id="ARBA00022741"/>
    </source>
</evidence>
<dbReference type="NCBIfam" id="NF010588">
    <property type="entry name" value="PRK13981.1"/>
    <property type="match status" value="1"/>
</dbReference>
<feature type="non-terminal residue" evidence="10">
    <location>
        <position position="1"/>
    </location>
</feature>
<dbReference type="GO" id="GO:0003952">
    <property type="term" value="F:NAD+ synthase (glutamine-hydrolyzing) activity"/>
    <property type="evidence" value="ECO:0007669"/>
    <property type="project" value="UniProtKB-EC"/>
</dbReference>
<dbReference type="EMBL" id="ASPP01017120">
    <property type="protein sequence ID" value="ETO17189.1"/>
    <property type="molecule type" value="Genomic_DNA"/>
</dbReference>
<dbReference type="GO" id="GO:0005524">
    <property type="term" value="F:ATP binding"/>
    <property type="evidence" value="ECO:0007669"/>
    <property type="project" value="UniProtKB-KW"/>
</dbReference>
<comment type="caution">
    <text evidence="10">The sequence shown here is derived from an EMBL/GenBank/DDBJ whole genome shotgun (WGS) entry which is preliminary data.</text>
</comment>
<reference evidence="10 11" key="1">
    <citation type="journal article" date="2013" name="Curr. Biol.">
        <title>The Genome of the Foraminiferan Reticulomyxa filosa.</title>
        <authorList>
            <person name="Glockner G."/>
            <person name="Hulsmann N."/>
            <person name="Schleicher M."/>
            <person name="Noegel A.A."/>
            <person name="Eichinger L."/>
            <person name="Gallinger C."/>
            <person name="Pawlowski J."/>
            <person name="Sierra R."/>
            <person name="Euteneuer U."/>
            <person name="Pillet L."/>
            <person name="Moustafa A."/>
            <person name="Platzer M."/>
            <person name="Groth M."/>
            <person name="Szafranski K."/>
            <person name="Schliwa M."/>
        </authorList>
    </citation>
    <scope>NUCLEOTIDE SEQUENCE [LARGE SCALE GENOMIC DNA]</scope>
</reference>